<dbReference type="InterPro" id="IPR032382">
    <property type="entry name" value="AltA1"/>
</dbReference>
<dbReference type="GeneID" id="92009780"/>
<keyword evidence="9" id="KW-1185">Reference proteome</keyword>
<protein>
    <recommendedName>
        <fullName evidence="7">AA1-like domain-containing protein</fullName>
    </recommendedName>
</protein>
<feature type="domain" description="AA1-like" evidence="7">
    <location>
        <begin position="22"/>
        <end position="109"/>
    </location>
</feature>
<reference evidence="8 9" key="1">
    <citation type="submission" date="2024-02" db="EMBL/GenBank/DDBJ databases">
        <title>De novo assembly and annotation of 12 fungi associated with fruit tree decline syndrome in Ontario, Canada.</title>
        <authorList>
            <person name="Sulman M."/>
            <person name="Ellouze W."/>
            <person name="Ilyukhin E."/>
        </authorList>
    </citation>
    <scope>NUCLEOTIDE SEQUENCE [LARGE SCALE GENOMIC DNA]</scope>
    <source>
        <strain evidence="8 9">FDS-637</strain>
    </source>
</reference>
<comment type="subcellular location">
    <subcellularLocation>
        <location evidence="1">Secreted</location>
    </subcellularLocation>
</comment>
<keyword evidence="4" id="KW-1015">Disulfide bond</keyword>
<evidence type="ECO:0000256" key="2">
    <source>
        <dbReference type="ARBA" id="ARBA00022525"/>
    </source>
</evidence>
<evidence type="ECO:0000313" key="8">
    <source>
        <dbReference type="EMBL" id="KAL0259952.1"/>
    </source>
</evidence>
<evidence type="ECO:0000256" key="4">
    <source>
        <dbReference type="ARBA" id="ARBA00023157"/>
    </source>
</evidence>
<comment type="caution">
    <text evidence="5">Lacks conserved residue(s) required for the propagation of feature annotation.</text>
</comment>
<accession>A0ABR3CH37</accession>
<proteinExistence type="predicted"/>
<dbReference type="PROSITE" id="PS51895">
    <property type="entry name" value="AA1"/>
    <property type="match status" value="1"/>
</dbReference>
<dbReference type="Proteomes" id="UP001430584">
    <property type="component" value="Unassembled WGS sequence"/>
</dbReference>
<gene>
    <name evidence="8" type="ORF">SLS55_005695</name>
</gene>
<dbReference type="Pfam" id="PF16541">
    <property type="entry name" value="AltA1"/>
    <property type="match status" value="1"/>
</dbReference>
<feature type="signal peptide" evidence="6">
    <location>
        <begin position="1"/>
        <end position="16"/>
    </location>
</feature>
<sequence length="109" mass="11583">MHFFTPLLALGTVAAAAVIPNLPTEEAAITNLYARKLNGTVVDSLSFKLSINGKAPYDCSSSSFGYGQCNTTDAYYGFGLQNNGSSTYTIAISKVLEDGYSIWGQANIL</sequence>
<feature type="chain" id="PRO_5047049400" description="AA1-like domain-containing protein" evidence="6">
    <location>
        <begin position="17"/>
        <end position="109"/>
    </location>
</feature>
<evidence type="ECO:0000313" key="9">
    <source>
        <dbReference type="Proteomes" id="UP001430584"/>
    </source>
</evidence>
<dbReference type="EMBL" id="JAJVCZ030000005">
    <property type="protein sequence ID" value="KAL0259952.1"/>
    <property type="molecule type" value="Genomic_DNA"/>
</dbReference>
<evidence type="ECO:0000256" key="3">
    <source>
        <dbReference type="ARBA" id="ARBA00022729"/>
    </source>
</evidence>
<keyword evidence="2" id="KW-0964">Secreted</keyword>
<dbReference type="RefSeq" id="XP_066632981.1">
    <property type="nucleotide sequence ID" value="XM_066777139.1"/>
</dbReference>
<dbReference type="Gene3D" id="2.40.350.20">
    <property type="match status" value="1"/>
</dbReference>
<evidence type="ECO:0000256" key="5">
    <source>
        <dbReference type="PROSITE-ProRule" id="PRU01243"/>
    </source>
</evidence>
<comment type="caution">
    <text evidence="8">The sequence shown here is derived from an EMBL/GenBank/DDBJ whole genome shotgun (WGS) entry which is preliminary data.</text>
</comment>
<keyword evidence="3 6" id="KW-0732">Signal</keyword>
<name>A0ABR3CH37_9PEZI</name>
<evidence type="ECO:0000259" key="7">
    <source>
        <dbReference type="PROSITE" id="PS51895"/>
    </source>
</evidence>
<organism evidence="8 9">
    <name type="scientific">Diplodia seriata</name>
    <dbReference type="NCBI Taxonomy" id="420778"/>
    <lineage>
        <taxon>Eukaryota</taxon>
        <taxon>Fungi</taxon>
        <taxon>Dikarya</taxon>
        <taxon>Ascomycota</taxon>
        <taxon>Pezizomycotina</taxon>
        <taxon>Dothideomycetes</taxon>
        <taxon>Dothideomycetes incertae sedis</taxon>
        <taxon>Botryosphaeriales</taxon>
        <taxon>Botryosphaeriaceae</taxon>
        <taxon>Diplodia</taxon>
    </lineage>
</organism>
<evidence type="ECO:0000256" key="1">
    <source>
        <dbReference type="ARBA" id="ARBA00004613"/>
    </source>
</evidence>
<evidence type="ECO:0000256" key="6">
    <source>
        <dbReference type="SAM" id="SignalP"/>
    </source>
</evidence>